<protein>
    <submittedName>
        <fullName evidence="1">Uncharacterized protein</fullName>
    </submittedName>
</protein>
<reference evidence="2" key="1">
    <citation type="journal article" date="2019" name="Int. J. Syst. Evol. Microbiol.">
        <title>The Global Catalogue of Microorganisms (GCM) 10K type strain sequencing project: providing services to taxonomists for standard genome sequencing and annotation.</title>
        <authorList>
            <consortium name="The Broad Institute Genomics Platform"/>
            <consortium name="The Broad Institute Genome Sequencing Center for Infectious Disease"/>
            <person name="Wu L."/>
            <person name="Ma J."/>
        </authorList>
    </citation>
    <scope>NUCLEOTIDE SEQUENCE [LARGE SCALE GENOMIC DNA]</scope>
    <source>
        <strain evidence="2">NBRC 103632</strain>
    </source>
</reference>
<gene>
    <name evidence="1" type="ORF">GCM10007890_47130</name>
</gene>
<sequence>MDAFDHTVSIGDGEHAADPQHRADVEALWLALDADRRAQDERLARLRAMRLIGGEDDAA</sequence>
<dbReference type="EMBL" id="BSPL01000023">
    <property type="protein sequence ID" value="GLS72698.1"/>
    <property type="molecule type" value="Genomic_DNA"/>
</dbReference>
<accession>A0AA37TJT4</accession>
<evidence type="ECO:0000313" key="2">
    <source>
        <dbReference type="Proteomes" id="UP001157440"/>
    </source>
</evidence>
<proteinExistence type="predicted"/>
<organism evidence="1 2">
    <name type="scientific">Methylobacterium tardum</name>
    <dbReference type="NCBI Taxonomy" id="374432"/>
    <lineage>
        <taxon>Bacteria</taxon>
        <taxon>Pseudomonadati</taxon>
        <taxon>Pseudomonadota</taxon>
        <taxon>Alphaproteobacteria</taxon>
        <taxon>Hyphomicrobiales</taxon>
        <taxon>Methylobacteriaceae</taxon>
        <taxon>Methylobacterium</taxon>
    </lineage>
</organism>
<keyword evidence="2" id="KW-1185">Reference proteome</keyword>
<comment type="caution">
    <text evidence="1">The sequence shown here is derived from an EMBL/GenBank/DDBJ whole genome shotgun (WGS) entry which is preliminary data.</text>
</comment>
<dbReference type="Proteomes" id="UP001157440">
    <property type="component" value="Unassembled WGS sequence"/>
</dbReference>
<name>A0AA37TJT4_9HYPH</name>
<evidence type="ECO:0000313" key="1">
    <source>
        <dbReference type="EMBL" id="GLS72698.1"/>
    </source>
</evidence>
<dbReference type="AlphaFoldDB" id="A0AA37TJT4"/>
<dbReference type="RefSeq" id="WP_238194972.1">
    <property type="nucleotide sequence ID" value="NZ_BPQZ01000003.1"/>
</dbReference>